<dbReference type="PANTHER" id="PTHR38167">
    <property type="entry name" value="C2H2-TYPE DOMAIN-CONTAINING PROTEIN"/>
    <property type="match status" value="1"/>
</dbReference>
<organism evidence="2 3">
    <name type="scientific">Marasmius oreades</name>
    <name type="common">fairy-ring Marasmius</name>
    <dbReference type="NCBI Taxonomy" id="181124"/>
    <lineage>
        <taxon>Eukaryota</taxon>
        <taxon>Fungi</taxon>
        <taxon>Dikarya</taxon>
        <taxon>Basidiomycota</taxon>
        <taxon>Agaricomycotina</taxon>
        <taxon>Agaricomycetes</taxon>
        <taxon>Agaricomycetidae</taxon>
        <taxon>Agaricales</taxon>
        <taxon>Marasmiineae</taxon>
        <taxon>Marasmiaceae</taxon>
        <taxon>Marasmius</taxon>
    </lineage>
</organism>
<name>A0A9P7RUI3_9AGAR</name>
<keyword evidence="3" id="KW-1185">Reference proteome</keyword>
<dbReference type="KEGG" id="more:E1B28_011647"/>
<protein>
    <submittedName>
        <fullName evidence="2">Uncharacterized protein</fullName>
    </submittedName>
</protein>
<dbReference type="GeneID" id="66080722"/>
<evidence type="ECO:0000256" key="1">
    <source>
        <dbReference type="SAM" id="MobiDB-lite"/>
    </source>
</evidence>
<evidence type="ECO:0000313" key="2">
    <source>
        <dbReference type="EMBL" id="KAG7090026.1"/>
    </source>
</evidence>
<dbReference type="AlphaFoldDB" id="A0A9P7RUI3"/>
<dbReference type="Proteomes" id="UP001049176">
    <property type="component" value="Chromosome 7"/>
</dbReference>
<accession>A0A9P7RUI3</accession>
<dbReference type="OrthoDB" id="5422613at2759"/>
<comment type="caution">
    <text evidence="2">The sequence shown here is derived from an EMBL/GenBank/DDBJ whole genome shotgun (WGS) entry which is preliminary data.</text>
</comment>
<dbReference type="EMBL" id="CM032187">
    <property type="protein sequence ID" value="KAG7090026.1"/>
    <property type="molecule type" value="Genomic_DNA"/>
</dbReference>
<reference evidence="2" key="1">
    <citation type="journal article" date="2021" name="Genome Biol. Evol.">
        <title>The assembled and annotated genome of the fairy-ring fungus Marasmius oreades.</title>
        <authorList>
            <person name="Hiltunen M."/>
            <person name="Ament-Velasquez S.L."/>
            <person name="Johannesson H."/>
        </authorList>
    </citation>
    <scope>NUCLEOTIDE SEQUENCE</scope>
    <source>
        <strain evidence="2">03SP1</strain>
    </source>
</reference>
<dbReference type="RefSeq" id="XP_043006496.1">
    <property type="nucleotide sequence ID" value="XM_043156706.1"/>
</dbReference>
<feature type="compositionally biased region" description="Acidic residues" evidence="1">
    <location>
        <begin position="59"/>
        <end position="79"/>
    </location>
</feature>
<dbReference type="PANTHER" id="PTHR38167:SF1">
    <property type="entry name" value="C2H2-TYPE DOMAIN-CONTAINING PROTEIN"/>
    <property type="match status" value="1"/>
</dbReference>
<sequence length="241" mass="26961">MDICGSSANNSELGHPGPFPFFCMSSSFMTENEVQDVEERPQIPVDAEIIDLTALSDGSTDEGEETDDSGSENGSSDDEELVINEHSRAQLRAALKTVPTTRLQEILMALIEQIPAVERAMTKEFVVSRAKALKRHREEDDESEPEHVERCTKCHREYDAAVEPENGACSFHPGNMEPNRGMFVDWDEDVHGPIDCEKTRKEYPANFSWSCCEEDGVSSGCVKTVHEPVRSHNKKRRTDEG</sequence>
<gene>
    <name evidence="2" type="ORF">E1B28_011647</name>
</gene>
<evidence type="ECO:0000313" key="3">
    <source>
        <dbReference type="Proteomes" id="UP001049176"/>
    </source>
</evidence>
<proteinExistence type="predicted"/>
<feature type="region of interest" description="Disordered" evidence="1">
    <location>
        <begin position="52"/>
        <end position="79"/>
    </location>
</feature>